<reference evidence="3" key="1">
    <citation type="journal article" date="2017" name="J. Biotechnol.">
        <title>Complete genome sequence of Novosphingobium resinovorum SA1, a versatile xenobiotic-degrading bacterium capable of utilizing sulfanilic acid.</title>
        <authorList>
            <person name="Hegedus B."/>
            <person name="Kos P.B."/>
            <person name="Balint B."/>
            <person name="Maroti G."/>
            <person name="Gan H.M."/>
            <person name="Perei K."/>
            <person name="Rakhely G."/>
        </authorList>
    </citation>
    <scope>NUCLEOTIDE SEQUENCE [LARGE SCALE GENOMIC DNA]</scope>
    <source>
        <strain evidence="3">SA1</strain>
    </source>
</reference>
<dbReference type="KEGG" id="nre:BES08_06475"/>
<dbReference type="EMBL" id="CP017075">
    <property type="protein sequence ID" value="AOR76437.1"/>
    <property type="molecule type" value="Genomic_DNA"/>
</dbReference>
<evidence type="ECO:0000313" key="3">
    <source>
        <dbReference type="Proteomes" id="UP000094626"/>
    </source>
</evidence>
<dbReference type="AlphaFoldDB" id="A0A1D8A2U8"/>
<keyword evidence="1" id="KW-1133">Transmembrane helix</keyword>
<name>A0A1D8A2U8_9SPHN</name>
<feature type="transmembrane region" description="Helical" evidence="1">
    <location>
        <begin position="25"/>
        <end position="42"/>
    </location>
</feature>
<keyword evidence="1" id="KW-0812">Transmembrane</keyword>
<organism evidence="2 3">
    <name type="scientific">Novosphingobium resinovorum</name>
    <dbReference type="NCBI Taxonomy" id="158500"/>
    <lineage>
        <taxon>Bacteria</taxon>
        <taxon>Pseudomonadati</taxon>
        <taxon>Pseudomonadota</taxon>
        <taxon>Alphaproteobacteria</taxon>
        <taxon>Sphingomonadales</taxon>
        <taxon>Sphingomonadaceae</taxon>
        <taxon>Novosphingobium</taxon>
    </lineage>
</organism>
<evidence type="ECO:0008006" key="4">
    <source>
        <dbReference type="Google" id="ProtNLM"/>
    </source>
</evidence>
<sequence>MTSATYPAGTPGTPYQASPAALGKATLWAGIAAAAILTLFVLPAEWGIDPTGVGKALGLTRMAGGAEADETDSPEVAAAAKATSTLAVPDQSKLNIEARQALRSDEKTLTLPPHSGVEIKAHMVKGDHLIFEWSSTGPIRMDMHGEPKGGKDGEFTSYWKQKDMSGAKGSFTAPFEGTHGWYWRNGGETPVTIKLKTSGFYQDLFEPAE</sequence>
<proteinExistence type="predicted"/>
<evidence type="ECO:0000256" key="1">
    <source>
        <dbReference type="SAM" id="Phobius"/>
    </source>
</evidence>
<keyword evidence="3" id="KW-1185">Reference proteome</keyword>
<gene>
    <name evidence="2" type="ORF">BES08_06475</name>
</gene>
<protein>
    <recommendedName>
        <fullName evidence="4">Transmembrane anchor protein</fullName>
    </recommendedName>
</protein>
<accession>A0A1D8A2U8</accession>
<dbReference type="OrthoDB" id="952847at2"/>
<dbReference type="RefSeq" id="WP_069707892.1">
    <property type="nucleotide sequence ID" value="NZ_CP017075.1"/>
</dbReference>
<evidence type="ECO:0000313" key="2">
    <source>
        <dbReference type="EMBL" id="AOR76437.1"/>
    </source>
</evidence>
<keyword evidence="1" id="KW-0472">Membrane</keyword>
<dbReference type="Proteomes" id="UP000094626">
    <property type="component" value="Chromosome"/>
</dbReference>